<dbReference type="AlphaFoldDB" id="A0A1F7RQP5"/>
<name>A0A1F7RQP5_9BACT</name>
<evidence type="ECO:0000313" key="2">
    <source>
        <dbReference type="EMBL" id="OGL43853.1"/>
    </source>
</evidence>
<evidence type="ECO:0000313" key="3">
    <source>
        <dbReference type="Proteomes" id="UP000179266"/>
    </source>
</evidence>
<dbReference type="Proteomes" id="UP000179266">
    <property type="component" value="Unassembled WGS sequence"/>
</dbReference>
<sequence length="504" mass="57543">MNEINCKSCGAFNHPDAKFCVICNKSLSALSETVKQTENPKSWLNSALNEPTSHGGIMEKRKNVLKRIEEQNKKITEKIDTTMSNIEREFFGDEREPDRSDECLMQELAISLRDIITSGNVEGKFDITGEEMLQRIDKLFNNIFQIQRYFLESNLWYKTMYCETLEEFFEPFAEMLNVSAAQKKKIIQSWVKKSRDQAMQGGFFGVNFPGQGCYINGWLYGTIHNMSAKAALKDPKIRPEIYRTVAHEKLGHGFITSFSLSGKEKSSIHMEKINIANRFNLQLADSPEDFLLNQKWNLILNSSKFVEEGWATWVENFMDHCISTGKPEDYIPRHYSFETLANVLTQLVESETNPVVAQAGNDCIEGLDKILSGRFDSIENVQETMIKLEQAESVIENSIISSMGQSFRYVFGYLLMVKAAYNLGWMALPYAVTVACNVTFNLDKLSVSDLEKTVRENPKLNVNTRFVLISMIKVTKKNDIQTMLQKIEEQLSFVIPTNLKPKTG</sequence>
<comment type="caution">
    <text evidence="2">The sequence shown here is derived from an EMBL/GenBank/DDBJ whole genome shotgun (WGS) entry which is preliminary data.</text>
</comment>
<organism evidence="2 3">
    <name type="scientific">Candidatus Schekmanbacteria bacterium RBG_13_48_7</name>
    <dbReference type="NCBI Taxonomy" id="1817878"/>
    <lineage>
        <taxon>Bacteria</taxon>
        <taxon>Candidatus Schekmaniibacteriota</taxon>
    </lineage>
</organism>
<feature type="coiled-coil region" evidence="1">
    <location>
        <begin position="58"/>
        <end position="85"/>
    </location>
</feature>
<dbReference type="EMBL" id="MGDD01000252">
    <property type="protein sequence ID" value="OGL43853.1"/>
    <property type="molecule type" value="Genomic_DNA"/>
</dbReference>
<reference evidence="2 3" key="1">
    <citation type="journal article" date="2016" name="Nat. Commun.">
        <title>Thousands of microbial genomes shed light on interconnected biogeochemical processes in an aquifer system.</title>
        <authorList>
            <person name="Anantharaman K."/>
            <person name="Brown C.T."/>
            <person name="Hug L.A."/>
            <person name="Sharon I."/>
            <person name="Castelle C.J."/>
            <person name="Probst A.J."/>
            <person name="Thomas B.C."/>
            <person name="Singh A."/>
            <person name="Wilkins M.J."/>
            <person name="Karaoz U."/>
            <person name="Brodie E.L."/>
            <person name="Williams K.H."/>
            <person name="Hubbard S.S."/>
            <person name="Banfield J.F."/>
        </authorList>
    </citation>
    <scope>NUCLEOTIDE SEQUENCE [LARGE SCALE GENOMIC DNA]</scope>
</reference>
<evidence type="ECO:0008006" key="4">
    <source>
        <dbReference type="Google" id="ProtNLM"/>
    </source>
</evidence>
<proteinExistence type="predicted"/>
<accession>A0A1F7RQP5</accession>
<keyword evidence="1" id="KW-0175">Coiled coil</keyword>
<evidence type="ECO:0000256" key="1">
    <source>
        <dbReference type="SAM" id="Coils"/>
    </source>
</evidence>
<gene>
    <name evidence="2" type="ORF">A2161_19075</name>
</gene>
<protein>
    <recommendedName>
        <fullName evidence="4">Zinc ribbon domain-containing protein</fullName>
    </recommendedName>
</protein>